<feature type="region of interest" description="Disordered" evidence="2">
    <location>
        <begin position="1337"/>
        <end position="1359"/>
    </location>
</feature>
<name>A0A1Q9ENT4_SYMMI</name>
<feature type="compositionally biased region" description="Basic and acidic residues" evidence="2">
    <location>
        <begin position="1345"/>
        <end position="1359"/>
    </location>
</feature>
<dbReference type="Proteomes" id="UP000186817">
    <property type="component" value="Unassembled WGS sequence"/>
</dbReference>
<dbReference type="InterPro" id="IPR029044">
    <property type="entry name" value="Nucleotide-diphossugar_trans"/>
</dbReference>
<protein>
    <submittedName>
        <fullName evidence="4">Vacuolar protein sorting-associated protein 13C</fullName>
    </submittedName>
</protein>
<sequence>MCRIQEKLGLAVAASKGLEVHQDTTSTKDLCLWRMADDRARFAVITNFDADYEVGFQCAAVNDQYCRRWRHTFLPCVLSREEMQMVCEGRHFAWAKVALLKYLFSPHSCTIGTRQIFGSWIGGEEARRALLKDVDYIVWMDGDAMVLDHVQQLDAFVAGKFRRKDLVLAEDMSWADYVNTGVLFARTDSEWLRTFWDDAWNGAHARFHEAPFWDQSGLCQELARRREFLPQVLGAMATRLPAQGPWFSWMGGPHLKETSHLGIWDAASLQFANPLHAQFILHLCGFSEKLPLCRKICQSGMLRNFSFQADVDNQPHKLAGPLWQASLEVLAAAVESCPFGWPACTGTLHPNCMSKFEMMELQPPAVLVIPHLRAEWGNKMVTAKSVRKIGLSRPVALWQMCDYVRGTPPPCHPVLGQLDPSQLWWCSWDLPSNADFERVLARLSLSRAQLHLYPPGVRIQLEPPGAEQLLFWILKGTATTSSTRVEAGRALIIPRGEVLVGLAITAVVALSGFRSGEAHDKDPIASSSKKQTATIHVSSAGSLCPLVDAGGWQWFGNPENWLGAPRGHEPVDQVAAARQQEALKAKPFAKARAVLSRDAKFVQARCERRRVWPTSPRPSQMVIPYAEIALDSTDLTVDDHWLDRLARLASQARSASQSSKSALPDMLRLAGKPIVEEYVVPSCPRIVQIDALHISSIAVRVWCSIRLDSVRFLPGYVRSAIRLLSLSARFHLDGASVSLPRRRLPPYRGSVSDFLGCLTAEYTVNFLHNVGAVLGRSSVLKLPRVPLKIGGTAVSYVTDSIGLAAGEAAALLNKLTFDEDFVAKQREQQGTKRIRGLGDGVVEASKSIAQGVEGVMDVVKKPVQGARSSGLSGFLMGVGIGMAGSFVKPVSRVGQTLRAVGLMCSFRALVSIAAVALAEGHGQLTVPLVRGDSVGRRESHEQRAPVYTLDGNRGGYSPTSMRCHDFNPDSDGPQTTLQAGSTFDVTWTMEAGHPGDCYFYVSYDPDPSNAVNFFKIAAIPGCGAPDGLNIPSSVSTSVLLPPELPACEHCVLRWEWTGHQQVVNIEFYVQCADIKIASSAQPVLPSPVTPISGIEHLPQGADGYRKVYNGQGPEEQYLVGPAIATYSSCDANTPGCLGLGVAAISTSNAAATPTPTTATTDSPTESGGVVPGADSDNSGADSCPLEGFGLPSFVSQCYCGFVGSDGAGCGPDDGTACWCKCCCHHAASGSCRYRMTEMEELHSSHAVGSLMGAMSMGSMLTAISDVGSGLAAELAPDSGPTQRHRARVRKRQPRLFFSVPTSTADLMDDAGPSHLRPFSDLEAATLHHLGSSRLRGLQEVSSSALREDAGRHKGETSVK</sequence>
<feature type="region of interest" description="Disordered" evidence="2">
    <location>
        <begin position="1150"/>
        <end position="1178"/>
    </location>
</feature>
<evidence type="ECO:0000313" key="5">
    <source>
        <dbReference type="Proteomes" id="UP000186817"/>
    </source>
</evidence>
<feature type="compositionally biased region" description="Low complexity" evidence="2">
    <location>
        <begin position="1150"/>
        <end position="1164"/>
    </location>
</feature>
<dbReference type="PANTHER" id="PTHR16166">
    <property type="entry name" value="VACUOLAR PROTEIN SORTING-ASSOCIATED PROTEIN VPS13"/>
    <property type="match status" value="1"/>
</dbReference>
<proteinExistence type="inferred from homology"/>
<dbReference type="GO" id="GO:0006623">
    <property type="term" value="P:protein targeting to vacuole"/>
    <property type="evidence" value="ECO:0007669"/>
    <property type="project" value="TreeGrafter"/>
</dbReference>
<dbReference type="GO" id="GO:0045053">
    <property type="term" value="P:protein retention in Golgi apparatus"/>
    <property type="evidence" value="ECO:0007669"/>
    <property type="project" value="TreeGrafter"/>
</dbReference>
<dbReference type="InterPro" id="IPR005103">
    <property type="entry name" value="AA9_LPMO"/>
</dbReference>
<dbReference type="Gene3D" id="3.90.550.10">
    <property type="entry name" value="Spore Coat Polysaccharide Biosynthesis Protein SpsA, Chain A"/>
    <property type="match status" value="1"/>
</dbReference>
<dbReference type="EMBL" id="LSRX01000103">
    <property type="protein sequence ID" value="OLQ09105.1"/>
    <property type="molecule type" value="Genomic_DNA"/>
</dbReference>
<dbReference type="InterPro" id="IPR026847">
    <property type="entry name" value="VPS13"/>
</dbReference>
<comment type="caution">
    <text evidence="4">The sequence shown here is derived from an EMBL/GenBank/DDBJ whole genome shotgun (WGS) entry which is preliminary data.</text>
</comment>
<dbReference type="SUPFAM" id="SSF53448">
    <property type="entry name" value="Nucleotide-diphospho-sugar transferases"/>
    <property type="match status" value="1"/>
</dbReference>
<dbReference type="OrthoDB" id="434713at2759"/>
<dbReference type="PANTHER" id="PTHR16166:SF93">
    <property type="entry name" value="INTERMEMBRANE LIPID TRANSFER PROTEIN VPS13"/>
    <property type="match status" value="1"/>
</dbReference>
<reference evidence="4 5" key="1">
    <citation type="submission" date="2016-02" db="EMBL/GenBank/DDBJ databases">
        <title>Genome analysis of coral dinoflagellate symbionts highlights evolutionary adaptations to a symbiotic lifestyle.</title>
        <authorList>
            <person name="Aranda M."/>
            <person name="Li Y."/>
            <person name="Liew Y.J."/>
            <person name="Baumgarten S."/>
            <person name="Simakov O."/>
            <person name="Wilson M."/>
            <person name="Piel J."/>
            <person name="Ashoor H."/>
            <person name="Bougouffa S."/>
            <person name="Bajic V.B."/>
            <person name="Ryu T."/>
            <person name="Ravasi T."/>
            <person name="Bayer T."/>
            <person name="Micklem G."/>
            <person name="Kim H."/>
            <person name="Bhak J."/>
            <person name="Lajeunesse T.C."/>
            <person name="Voolstra C.R."/>
        </authorList>
    </citation>
    <scope>NUCLEOTIDE SEQUENCE [LARGE SCALE GENOMIC DNA]</scope>
    <source>
        <strain evidence="4 5">CCMP2467</strain>
    </source>
</reference>
<keyword evidence="5" id="KW-1185">Reference proteome</keyword>
<accession>A0A1Q9ENT4</accession>
<evidence type="ECO:0000259" key="3">
    <source>
        <dbReference type="Pfam" id="PF03443"/>
    </source>
</evidence>
<evidence type="ECO:0000313" key="4">
    <source>
        <dbReference type="EMBL" id="OLQ09105.1"/>
    </source>
</evidence>
<evidence type="ECO:0000256" key="2">
    <source>
        <dbReference type="SAM" id="MobiDB-lite"/>
    </source>
</evidence>
<comment type="similarity">
    <text evidence="1">Belongs to the VPS13 family.</text>
</comment>
<feature type="domain" description="Auxiliary Activity family 9 catalytic" evidence="3">
    <location>
        <begin position="954"/>
        <end position="1089"/>
    </location>
</feature>
<evidence type="ECO:0000256" key="1">
    <source>
        <dbReference type="ARBA" id="ARBA00006545"/>
    </source>
</evidence>
<dbReference type="Pfam" id="PF03443">
    <property type="entry name" value="AA9"/>
    <property type="match status" value="1"/>
</dbReference>
<dbReference type="Gene3D" id="2.70.50.70">
    <property type="match status" value="1"/>
</dbReference>
<organism evidence="4 5">
    <name type="scientific">Symbiodinium microadriaticum</name>
    <name type="common">Dinoflagellate</name>
    <name type="synonym">Zooxanthella microadriatica</name>
    <dbReference type="NCBI Taxonomy" id="2951"/>
    <lineage>
        <taxon>Eukaryota</taxon>
        <taxon>Sar</taxon>
        <taxon>Alveolata</taxon>
        <taxon>Dinophyceae</taxon>
        <taxon>Suessiales</taxon>
        <taxon>Symbiodiniaceae</taxon>
        <taxon>Symbiodinium</taxon>
    </lineage>
</organism>
<gene>
    <name evidence="4" type="primary">Vps13c</name>
    <name evidence="4" type="ORF">AK812_SmicGene7279</name>
</gene>